<accession>A0ACA9P6M4</accession>
<dbReference type="Proteomes" id="UP000789366">
    <property type="component" value="Unassembled WGS sequence"/>
</dbReference>
<comment type="caution">
    <text evidence="1">The sequence shown here is derived from an EMBL/GenBank/DDBJ whole genome shotgun (WGS) entry which is preliminary data.</text>
</comment>
<evidence type="ECO:0000313" key="2">
    <source>
        <dbReference type="Proteomes" id="UP000789366"/>
    </source>
</evidence>
<sequence length="209" mass="24553">NDLFTHNDNDTIQSLKRIINKQVGKIFNFSLDSFISKELSEKNICNIKKNYYEEPNKRNNAEKTYSEESSEINNTQKTYSKKLSKINNYQKTYLEENKEVSLDYSQEFEQFFSLPSEYNIFGLELLNQFLLTGYSFDKWQSTKNLENLSALIYEEKLTETLENHSALIYEEQSSTKKLENPSALIYKEQSTNKLECPSELIYGEKSTKN</sequence>
<proteinExistence type="predicted"/>
<protein>
    <submittedName>
        <fullName evidence="1">6860_t:CDS:1</fullName>
    </submittedName>
</protein>
<name>A0ACA9P6M4_9GLOM</name>
<reference evidence="1" key="1">
    <citation type="submission" date="2021-06" db="EMBL/GenBank/DDBJ databases">
        <authorList>
            <person name="Kallberg Y."/>
            <person name="Tangrot J."/>
            <person name="Rosling A."/>
        </authorList>
    </citation>
    <scope>NUCLEOTIDE SEQUENCE</scope>
    <source>
        <strain evidence="1">28 12/20/2015</strain>
    </source>
</reference>
<feature type="non-terminal residue" evidence="1">
    <location>
        <position position="1"/>
    </location>
</feature>
<gene>
    <name evidence="1" type="ORF">SPELUC_LOCUS10958</name>
</gene>
<keyword evidence="2" id="KW-1185">Reference proteome</keyword>
<dbReference type="EMBL" id="CAJVPW010021806">
    <property type="protein sequence ID" value="CAG8694915.1"/>
    <property type="molecule type" value="Genomic_DNA"/>
</dbReference>
<evidence type="ECO:0000313" key="1">
    <source>
        <dbReference type="EMBL" id="CAG8694915.1"/>
    </source>
</evidence>
<organism evidence="1 2">
    <name type="scientific">Cetraspora pellucida</name>
    <dbReference type="NCBI Taxonomy" id="1433469"/>
    <lineage>
        <taxon>Eukaryota</taxon>
        <taxon>Fungi</taxon>
        <taxon>Fungi incertae sedis</taxon>
        <taxon>Mucoromycota</taxon>
        <taxon>Glomeromycotina</taxon>
        <taxon>Glomeromycetes</taxon>
        <taxon>Diversisporales</taxon>
        <taxon>Gigasporaceae</taxon>
        <taxon>Cetraspora</taxon>
    </lineage>
</organism>